<feature type="region of interest" description="Disordered" evidence="1">
    <location>
        <begin position="84"/>
        <end position="157"/>
    </location>
</feature>
<evidence type="ECO:0000313" key="3">
    <source>
        <dbReference type="Proteomes" id="UP000027195"/>
    </source>
</evidence>
<dbReference type="HOGENOM" id="CLU_1677561_0_0_1"/>
<keyword evidence="3" id="KW-1185">Reference proteome</keyword>
<sequence>MIQGAGKNGRRSDRLEQKTRWACLHAISSTEGAISALTSGSQQIPIPQVFCAAPWAVNEEKLKLAIELIKVRFCSMLKGKAIVRKSPRQQPPQATPKKWYKSRTMETSGQNRHILSPISTTPARDGKRAPGAWRSAFKDSMACNPHPTGKRRAAFEK</sequence>
<protein>
    <submittedName>
        <fullName evidence="2">Uncharacterized protein</fullName>
    </submittedName>
</protein>
<dbReference type="EMBL" id="KL198131">
    <property type="protein sequence ID" value="KDQ06558.1"/>
    <property type="molecule type" value="Genomic_DNA"/>
</dbReference>
<organism evidence="2 3">
    <name type="scientific">Botryobasidium botryosum (strain FD-172 SS1)</name>
    <dbReference type="NCBI Taxonomy" id="930990"/>
    <lineage>
        <taxon>Eukaryota</taxon>
        <taxon>Fungi</taxon>
        <taxon>Dikarya</taxon>
        <taxon>Basidiomycota</taxon>
        <taxon>Agaricomycotina</taxon>
        <taxon>Agaricomycetes</taxon>
        <taxon>Cantharellales</taxon>
        <taxon>Botryobasidiaceae</taxon>
        <taxon>Botryobasidium</taxon>
    </lineage>
</organism>
<proteinExistence type="predicted"/>
<gene>
    <name evidence="2" type="ORF">BOTBODRAFT_39523</name>
</gene>
<feature type="compositionally biased region" description="Polar residues" evidence="1">
    <location>
        <begin position="105"/>
        <end position="122"/>
    </location>
</feature>
<accession>A0A067LTD6</accession>
<reference evidence="3" key="1">
    <citation type="journal article" date="2014" name="Proc. Natl. Acad. Sci. U.S.A.">
        <title>Extensive sampling of basidiomycete genomes demonstrates inadequacy of the white-rot/brown-rot paradigm for wood decay fungi.</title>
        <authorList>
            <person name="Riley R."/>
            <person name="Salamov A.A."/>
            <person name="Brown D.W."/>
            <person name="Nagy L.G."/>
            <person name="Floudas D."/>
            <person name="Held B.W."/>
            <person name="Levasseur A."/>
            <person name="Lombard V."/>
            <person name="Morin E."/>
            <person name="Otillar R."/>
            <person name="Lindquist E.A."/>
            <person name="Sun H."/>
            <person name="LaButti K.M."/>
            <person name="Schmutz J."/>
            <person name="Jabbour D."/>
            <person name="Luo H."/>
            <person name="Baker S.E."/>
            <person name="Pisabarro A.G."/>
            <person name="Walton J.D."/>
            <person name="Blanchette R.A."/>
            <person name="Henrissat B."/>
            <person name="Martin F."/>
            <person name="Cullen D."/>
            <person name="Hibbett D.S."/>
            <person name="Grigoriev I.V."/>
        </authorList>
    </citation>
    <scope>NUCLEOTIDE SEQUENCE [LARGE SCALE GENOMIC DNA]</scope>
    <source>
        <strain evidence="3">FD-172 SS1</strain>
    </source>
</reference>
<name>A0A067LTD6_BOTB1</name>
<dbReference type="AlphaFoldDB" id="A0A067LTD6"/>
<evidence type="ECO:0000256" key="1">
    <source>
        <dbReference type="SAM" id="MobiDB-lite"/>
    </source>
</evidence>
<evidence type="ECO:0000313" key="2">
    <source>
        <dbReference type="EMBL" id="KDQ06558.1"/>
    </source>
</evidence>
<dbReference type="Proteomes" id="UP000027195">
    <property type="component" value="Unassembled WGS sequence"/>
</dbReference>
<feature type="compositionally biased region" description="Basic residues" evidence="1">
    <location>
        <begin position="148"/>
        <end position="157"/>
    </location>
</feature>
<dbReference type="InParanoid" id="A0A067LTD6"/>